<keyword evidence="4" id="KW-1185">Reference proteome</keyword>
<organism evidence="3 4">
    <name type="scientific">Algoriphagus alkaliphilus</name>
    <dbReference type="NCBI Taxonomy" id="279824"/>
    <lineage>
        <taxon>Bacteria</taxon>
        <taxon>Pseudomonadati</taxon>
        <taxon>Bacteroidota</taxon>
        <taxon>Cytophagia</taxon>
        <taxon>Cytophagales</taxon>
        <taxon>Cyclobacteriaceae</taxon>
        <taxon>Algoriphagus</taxon>
    </lineage>
</organism>
<evidence type="ECO:0000313" key="4">
    <source>
        <dbReference type="Proteomes" id="UP000198756"/>
    </source>
</evidence>
<evidence type="ECO:0000259" key="2">
    <source>
        <dbReference type="PROSITE" id="PS51733"/>
    </source>
</evidence>
<name>A0A1G5YRR8_9BACT</name>
<proteinExistence type="predicted"/>
<dbReference type="InterPro" id="IPR004408">
    <property type="entry name" value="Biotin_CoA_COase_ligase"/>
</dbReference>
<dbReference type="NCBIfam" id="TIGR00121">
    <property type="entry name" value="birA_ligase"/>
    <property type="match status" value="1"/>
</dbReference>
<dbReference type="OrthoDB" id="9807064at2"/>
<reference evidence="4" key="1">
    <citation type="submission" date="2016-10" db="EMBL/GenBank/DDBJ databases">
        <authorList>
            <person name="Varghese N."/>
            <person name="Submissions S."/>
        </authorList>
    </citation>
    <scope>NUCLEOTIDE SEQUENCE [LARGE SCALE GENOMIC DNA]</scope>
    <source>
        <strain evidence="4">DSM 22703</strain>
    </source>
</reference>
<evidence type="ECO:0000256" key="1">
    <source>
        <dbReference type="ARBA" id="ARBA00022598"/>
    </source>
</evidence>
<evidence type="ECO:0000313" key="3">
    <source>
        <dbReference type="EMBL" id="SDA85361.1"/>
    </source>
</evidence>
<accession>A0A1G5YRR8</accession>
<sequence>MYKILANTIFLGKDVLFLPECHSSNDKALELIRSGKANEGTIVICNHQTQGKGQRGNTWEALPGQNLTFSVVLKPDFLDVSEQFFLNMVISNSIRRMLQDYLPDLKVKWPNDLVVPDRGKIGGVLIENIVNSSAWEFAVVGIGLNINQRDFLNKNATSLSLITGGHYELEELLKLLVAHLEQGYISLKKGKMEEVRKEYLSHLFLKDRWETFTESEIEFDGKIVGVSQDGKLQIMLKDGSERFFGLKEITFPNL</sequence>
<dbReference type="CDD" id="cd16442">
    <property type="entry name" value="BPL"/>
    <property type="match status" value="1"/>
</dbReference>
<dbReference type="RefSeq" id="WP_092730976.1">
    <property type="nucleotide sequence ID" value="NZ_FMXE01000020.1"/>
</dbReference>
<dbReference type="EMBL" id="FMXE01000020">
    <property type="protein sequence ID" value="SDA85361.1"/>
    <property type="molecule type" value="Genomic_DNA"/>
</dbReference>
<dbReference type="InterPro" id="IPR004143">
    <property type="entry name" value="BPL_LPL_catalytic"/>
</dbReference>
<keyword evidence="1 3" id="KW-0436">Ligase</keyword>
<feature type="domain" description="BPL/LPL catalytic" evidence="2">
    <location>
        <begin position="3"/>
        <end position="188"/>
    </location>
</feature>
<dbReference type="GO" id="GO:0005737">
    <property type="term" value="C:cytoplasm"/>
    <property type="evidence" value="ECO:0007669"/>
    <property type="project" value="TreeGrafter"/>
</dbReference>
<dbReference type="Proteomes" id="UP000198756">
    <property type="component" value="Unassembled WGS sequence"/>
</dbReference>
<dbReference type="PANTHER" id="PTHR12835:SF5">
    <property type="entry name" value="BIOTIN--PROTEIN LIGASE"/>
    <property type="match status" value="1"/>
</dbReference>
<dbReference type="InterPro" id="IPR045864">
    <property type="entry name" value="aa-tRNA-synth_II/BPL/LPL"/>
</dbReference>
<dbReference type="Gene3D" id="3.30.930.10">
    <property type="entry name" value="Bira Bifunctional Protein, Domain 2"/>
    <property type="match status" value="1"/>
</dbReference>
<dbReference type="PROSITE" id="PS51733">
    <property type="entry name" value="BPL_LPL_CATALYTIC"/>
    <property type="match status" value="1"/>
</dbReference>
<dbReference type="Pfam" id="PF03099">
    <property type="entry name" value="BPL_LplA_LipB"/>
    <property type="match status" value="1"/>
</dbReference>
<dbReference type="PANTHER" id="PTHR12835">
    <property type="entry name" value="BIOTIN PROTEIN LIGASE"/>
    <property type="match status" value="1"/>
</dbReference>
<protein>
    <submittedName>
        <fullName evidence="3">BirA family transcriptional regulator, biotin operon repressor / biotin-[acetyl-CoA-carboxylase] ligase</fullName>
    </submittedName>
</protein>
<dbReference type="GO" id="GO:0004077">
    <property type="term" value="F:biotin--[biotin carboxyl-carrier protein] ligase activity"/>
    <property type="evidence" value="ECO:0007669"/>
    <property type="project" value="InterPro"/>
</dbReference>
<dbReference type="AlphaFoldDB" id="A0A1G5YRR8"/>
<dbReference type="SUPFAM" id="SSF55681">
    <property type="entry name" value="Class II aaRS and biotin synthetases"/>
    <property type="match status" value="1"/>
</dbReference>
<dbReference type="STRING" id="279824.SAMN03080617_02782"/>
<gene>
    <name evidence="3" type="ORF">SAMN03080617_02782</name>
</gene>